<dbReference type="PROSITE" id="PS00723">
    <property type="entry name" value="POLYPRENYL_SYNTHASE_1"/>
    <property type="match status" value="1"/>
</dbReference>
<dbReference type="STRING" id="48709.A0A1D2MDQ8"/>
<dbReference type="GO" id="GO:0045337">
    <property type="term" value="P:farnesyl diphosphate biosynthetic process"/>
    <property type="evidence" value="ECO:0007669"/>
    <property type="project" value="TreeGrafter"/>
</dbReference>
<dbReference type="GO" id="GO:0042811">
    <property type="term" value="P:pheromone biosynthetic process"/>
    <property type="evidence" value="ECO:0007669"/>
    <property type="project" value="UniProtKB-ARBA"/>
</dbReference>
<dbReference type="Pfam" id="PF00348">
    <property type="entry name" value="polyprenyl_synt"/>
    <property type="match status" value="1"/>
</dbReference>
<gene>
    <name evidence="8" type="ORF">Ocin01_15598</name>
</gene>
<dbReference type="InterPro" id="IPR033749">
    <property type="entry name" value="Polyprenyl_synt_CS"/>
</dbReference>
<proteinExistence type="inferred from homology"/>
<dbReference type="OrthoDB" id="10257492at2759"/>
<dbReference type="OMA" id="THPRYAN"/>
<dbReference type="GO" id="GO:0005737">
    <property type="term" value="C:cytoplasm"/>
    <property type="evidence" value="ECO:0007669"/>
    <property type="project" value="TreeGrafter"/>
</dbReference>
<dbReference type="GO" id="GO:0004337">
    <property type="term" value="F:(2E,6E)-farnesyl diphosphate synthase activity"/>
    <property type="evidence" value="ECO:0007669"/>
    <property type="project" value="TreeGrafter"/>
</dbReference>
<sequence>MVHQAFGNLTAVEVYNFKKHYSILVEALDSQFRIDNFPCAPWIKKLLNYNVPHGKQLRGLFVPMTVKCFDNQPKNELMEQAYVLGWCIEMFQAFCLVADDIMDRSETRRGQPCWYRVDDIGVLAVNDSFLIEHTLYRILAKHFGTHPRYANFLDLFLETSYKTVLGQCLDTETERNRQNPECYSMERYKKIVEFKTSYYTIYLPMAVAVILLKNNDKHDLLKKVEDVAKVLDSFPDTRNELFGLLWKWKLVNWQSRN</sequence>
<name>A0A1D2MDQ8_ORCCI</name>
<evidence type="ECO:0000313" key="9">
    <source>
        <dbReference type="Proteomes" id="UP000094527"/>
    </source>
</evidence>
<dbReference type="SUPFAM" id="SSF48576">
    <property type="entry name" value="Terpenoid synthases"/>
    <property type="match status" value="1"/>
</dbReference>
<keyword evidence="4" id="KW-0460">Magnesium</keyword>
<evidence type="ECO:0000256" key="7">
    <source>
        <dbReference type="RuleBase" id="RU004466"/>
    </source>
</evidence>
<reference evidence="8 9" key="1">
    <citation type="journal article" date="2016" name="Genome Biol. Evol.">
        <title>Gene Family Evolution Reflects Adaptation to Soil Environmental Stressors in the Genome of the Collembolan Orchesella cincta.</title>
        <authorList>
            <person name="Faddeeva-Vakhrusheva A."/>
            <person name="Derks M.F."/>
            <person name="Anvar S.Y."/>
            <person name="Agamennone V."/>
            <person name="Suring W."/>
            <person name="Smit S."/>
            <person name="van Straalen N.M."/>
            <person name="Roelofs D."/>
        </authorList>
    </citation>
    <scope>NUCLEOTIDE SEQUENCE [LARGE SCALE GENOMIC DNA]</scope>
    <source>
        <tissue evidence="8">Mixed pool</tissue>
    </source>
</reference>
<comment type="similarity">
    <text evidence="7">Belongs to the FPP/GGPP synthase family.</text>
</comment>
<protein>
    <recommendedName>
        <fullName evidence="6">Farnesyl pyrophosphate synthase</fullName>
    </recommendedName>
</protein>
<comment type="caution">
    <text evidence="8">The sequence shown here is derived from an EMBL/GenBank/DDBJ whole genome shotgun (WGS) entry which is preliminary data.</text>
</comment>
<dbReference type="AlphaFoldDB" id="A0A1D2MDQ8"/>
<dbReference type="PANTHER" id="PTHR11525">
    <property type="entry name" value="FARNESYL-PYROPHOSPHATE SYNTHETASE"/>
    <property type="match status" value="1"/>
</dbReference>
<comment type="pathway">
    <text evidence="5">Pheromone biosynthesis.</text>
</comment>
<evidence type="ECO:0000313" key="8">
    <source>
        <dbReference type="EMBL" id="ODM91083.1"/>
    </source>
</evidence>
<dbReference type="InterPro" id="IPR039702">
    <property type="entry name" value="FPS1-like"/>
</dbReference>
<keyword evidence="9" id="KW-1185">Reference proteome</keyword>
<evidence type="ECO:0000256" key="5">
    <source>
        <dbReference type="ARBA" id="ARBA00033740"/>
    </source>
</evidence>
<evidence type="ECO:0000256" key="2">
    <source>
        <dbReference type="ARBA" id="ARBA00022679"/>
    </source>
</evidence>
<comment type="cofactor">
    <cofactor evidence="1">
        <name>Mg(2+)</name>
        <dbReference type="ChEBI" id="CHEBI:18420"/>
    </cofactor>
</comment>
<evidence type="ECO:0000256" key="6">
    <source>
        <dbReference type="ARBA" id="ARBA00034546"/>
    </source>
</evidence>
<evidence type="ECO:0000256" key="3">
    <source>
        <dbReference type="ARBA" id="ARBA00022723"/>
    </source>
</evidence>
<evidence type="ECO:0000256" key="1">
    <source>
        <dbReference type="ARBA" id="ARBA00001946"/>
    </source>
</evidence>
<organism evidence="8 9">
    <name type="scientific">Orchesella cincta</name>
    <name type="common">Springtail</name>
    <name type="synonym">Podura cincta</name>
    <dbReference type="NCBI Taxonomy" id="48709"/>
    <lineage>
        <taxon>Eukaryota</taxon>
        <taxon>Metazoa</taxon>
        <taxon>Ecdysozoa</taxon>
        <taxon>Arthropoda</taxon>
        <taxon>Hexapoda</taxon>
        <taxon>Collembola</taxon>
        <taxon>Entomobryomorpha</taxon>
        <taxon>Entomobryoidea</taxon>
        <taxon>Orchesellidae</taxon>
        <taxon>Orchesellinae</taxon>
        <taxon>Orchesella</taxon>
    </lineage>
</organism>
<dbReference type="InterPro" id="IPR000092">
    <property type="entry name" value="Polyprenyl_synt"/>
</dbReference>
<dbReference type="Gene3D" id="1.10.600.10">
    <property type="entry name" value="Farnesyl Diphosphate Synthase"/>
    <property type="match status" value="1"/>
</dbReference>
<keyword evidence="2 7" id="KW-0808">Transferase</keyword>
<accession>A0A1D2MDQ8</accession>
<evidence type="ECO:0000256" key="4">
    <source>
        <dbReference type="ARBA" id="ARBA00022842"/>
    </source>
</evidence>
<dbReference type="EMBL" id="LJIJ01001679">
    <property type="protein sequence ID" value="ODM91083.1"/>
    <property type="molecule type" value="Genomic_DNA"/>
</dbReference>
<dbReference type="PANTHER" id="PTHR11525:SF0">
    <property type="entry name" value="FARNESYL PYROPHOSPHATE SYNTHASE"/>
    <property type="match status" value="1"/>
</dbReference>
<keyword evidence="3" id="KW-0479">Metal-binding</keyword>
<dbReference type="Proteomes" id="UP000094527">
    <property type="component" value="Unassembled WGS sequence"/>
</dbReference>
<dbReference type="GO" id="GO:0004161">
    <property type="term" value="F:dimethylallyltranstransferase activity"/>
    <property type="evidence" value="ECO:0007669"/>
    <property type="project" value="TreeGrafter"/>
</dbReference>
<dbReference type="GO" id="GO:0046872">
    <property type="term" value="F:metal ion binding"/>
    <property type="evidence" value="ECO:0007669"/>
    <property type="project" value="UniProtKB-KW"/>
</dbReference>
<dbReference type="InterPro" id="IPR008949">
    <property type="entry name" value="Isoprenoid_synthase_dom_sf"/>
</dbReference>